<sequence length="93" mass="9838">MAPRPEFGLQRGDAGPNRASDASKKSTVLAVPAFAGPVDDDDEDKKPMYTPSTVEKIINILLCRGDLANQVLEVQPVSIAGLRFGVVDVAACL</sequence>
<dbReference type="AlphaFoldDB" id="A0A0D6LD66"/>
<proteinExistence type="predicted"/>
<name>A0A0D6LD66_9BILA</name>
<keyword evidence="3" id="KW-1185">Reference proteome</keyword>
<organism evidence="2 3">
    <name type="scientific">Ancylostoma ceylanicum</name>
    <dbReference type="NCBI Taxonomy" id="53326"/>
    <lineage>
        <taxon>Eukaryota</taxon>
        <taxon>Metazoa</taxon>
        <taxon>Ecdysozoa</taxon>
        <taxon>Nematoda</taxon>
        <taxon>Chromadorea</taxon>
        <taxon>Rhabditida</taxon>
        <taxon>Rhabditina</taxon>
        <taxon>Rhabditomorpha</taxon>
        <taxon>Strongyloidea</taxon>
        <taxon>Ancylostomatidae</taxon>
        <taxon>Ancylostomatinae</taxon>
        <taxon>Ancylostoma</taxon>
    </lineage>
</organism>
<reference evidence="2 3" key="1">
    <citation type="submission" date="2013-05" db="EMBL/GenBank/DDBJ databases">
        <title>Draft genome of the parasitic nematode Anyclostoma ceylanicum.</title>
        <authorList>
            <person name="Mitreva M."/>
        </authorList>
    </citation>
    <scope>NUCLEOTIDE SEQUENCE [LARGE SCALE GENOMIC DNA]</scope>
</reference>
<feature type="region of interest" description="Disordered" evidence="1">
    <location>
        <begin position="1"/>
        <end position="25"/>
    </location>
</feature>
<gene>
    <name evidence="2" type="ORF">ANCCEY_11094</name>
</gene>
<dbReference type="Proteomes" id="UP000054495">
    <property type="component" value="Unassembled WGS sequence"/>
</dbReference>
<dbReference type="EMBL" id="KE125251">
    <property type="protein sequence ID" value="EPB69809.1"/>
    <property type="molecule type" value="Genomic_DNA"/>
</dbReference>
<protein>
    <submittedName>
        <fullName evidence="2">Uncharacterized protein</fullName>
    </submittedName>
</protein>
<evidence type="ECO:0000256" key="1">
    <source>
        <dbReference type="SAM" id="MobiDB-lite"/>
    </source>
</evidence>
<evidence type="ECO:0000313" key="3">
    <source>
        <dbReference type="Proteomes" id="UP000054495"/>
    </source>
</evidence>
<accession>A0A0D6LD66</accession>
<evidence type="ECO:0000313" key="2">
    <source>
        <dbReference type="EMBL" id="EPB69809.1"/>
    </source>
</evidence>